<evidence type="ECO:0000256" key="2">
    <source>
        <dbReference type="ARBA" id="ARBA00007838"/>
    </source>
</evidence>
<protein>
    <recommendedName>
        <fullName evidence="5">FK506-binding protein</fullName>
        <ecNumber evidence="5">5.2.1.8</ecNumber>
    </recommendedName>
</protein>
<dbReference type="Gene3D" id="3.10.50.40">
    <property type="match status" value="1"/>
</dbReference>
<feature type="compositionally biased region" description="Basic and acidic residues" evidence="7">
    <location>
        <begin position="179"/>
        <end position="203"/>
    </location>
</feature>
<dbReference type="STRING" id="599839.J4H1S2"/>
<dbReference type="PANTHER" id="PTHR43811:SF19">
    <property type="entry name" value="39 KDA FK506-BINDING NUCLEAR PROTEIN"/>
    <property type="match status" value="1"/>
</dbReference>
<dbReference type="RefSeq" id="XP_012179552.1">
    <property type="nucleotide sequence ID" value="XM_012324162.1"/>
</dbReference>
<feature type="compositionally biased region" description="Basic and acidic residues" evidence="7">
    <location>
        <begin position="223"/>
        <end position="264"/>
    </location>
</feature>
<sequence>MAVAIAVWSTIVKPGNPAELLPQSDLRITNIALGDKLEDESGRTTVRLIYRKITAEDSSDEEDDEKDEEDDDEHELEHVALCSLTPGKIEQAMVDVVLEGDQEYLIEVVGKNTVHLVGNYIDQTPPDQVPYNDESDEDSDEEDFDLRDVSSDVEIDPNEMDIPSDDEGRFEELPDDVELSSKGDAGKKRPRESDAKGADETPKSQKAKKKKQKGQDGKAVPVGDEKSTLAKSDSQAKDAKGKDEASKEAKSQKEDKKDKKDKEKKEIVLAGGVKVVDHKIGKGPKAKVGDMAHMRYVGKLPNGTVFDKNMKGEPFKFRLGKGEVIKGWDVGIVGMQPGGERLLTIPPGMGYGKKKMDKIPANSTLIFEIKLVQLS</sequence>
<dbReference type="InParanoid" id="J4H1S2"/>
<dbReference type="PROSITE" id="PS50059">
    <property type="entry name" value="FKBP_PPIASE"/>
    <property type="match status" value="1"/>
</dbReference>
<name>J4H1S2_9APHY</name>
<comment type="similarity">
    <text evidence="2">Belongs to the FKBP-type PPIase family. FKBP3/4 subfamily.</text>
</comment>
<feature type="compositionally biased region" description="Acidic residues" evidence="7">
    <location>
        <begin position="133"/>
        <end position="165"/>
    </location>
</feature>
<comment type="catalytic activity">
    <reaction evidence="1 5 6">
        <text>[protein]-peptidylproline (omega=180) = [protein]-peptidylproline (omega=0)</text>
        <dbReference type="Rhea" id="RHEA:16237"/>
        <dbReference type="Rhea" id="RHEA-COMP:10747"/>
        <dbReference type="Rhea" id="RHEA-COMP:10748"/>
        <dbReference type="ChEBI" id="CHEBI:83833"/>
        <dbReference type="ChEBI" id="CHEBI:83834"/>
        <dbReference type="EC" id="5.2.1.8"/>
    </reaction>
</comment>
<dbReference type="InterPro" id="IPR046357">
    <property type="entry name" value="PPIase_dom_sf"/>
</dbReference>
<dbReference type="Pfam" id="PF17800">
    <property type="entry name" value="NPL"/>
    <property type="match status" value="1"/>
</dbReference>
<dbReference type="AlphaFoldDB" id="J4H1S2"/>
<feature type="domain" description="PPIase FKBP-type" evidence="8">
    <location>
        <begin position="289"/>
        <end position="375"/>
    </location>
</feature>
<dbReference type="PANTHER" id="PTHR43811">
    <property type="entry name" value="FKBP-TYPE PEPTIDYL-PROLYL CIS-TRANS ISOMERASE FKPA"/>
    <property type="match status" value="1"/>
</dbReference>
<dbReference type="InterPro" id="IPR023566">
    <property type="entry name" value="PPIase_Fpr3/Fpr4-like"/>
</dbReference>
<keyword evidence="4 5" id="KW-0413">Isomerase</keyword>
<dbReference type="SUPFAM" id="SSF54534">
    <property type="entry name" value="FKBP-like"/>
    <property type="match status" value="1"/>
</dbReference>
<dbReference type="Pfam" id="PF00254">
    <property type="entry name" value="FKBP_C"/>
    <property type="match status" value="1"/>
</dbReference>
<feature type="region of interest" description="Disordered" evidence="7">
    <location>
        <begin position="119"/>
        <end position="264"/>
    </location>
</feature>
<feature type="region of interest" description="Disordered" evidence="7">
    <location>
        <begin position="55"/>
        <end position="74"/>
    </location>
</feature>
<organism evidence="9 10">
    <name type="scientific">Fibroporia radiculosa</name>
    <dbReference type="NCBI Taxonomy" id="599839"/>
    <lineage>
        <taxon>Eukaryota</taxon>
        <taxon>Fungi</taxon>
        <taxon>Dikarya</taxon>
        <taxon>Basidiomycota</taxon>
        <taxon>Agaricomycotina</taxon>
        <taxon>Agaricomycetes</taxon>
        <taxon>Polyporales</taxon>
        <taxon>Fibroporiaceae</taxon>
        <taxon>Fibroporia</taxon>
    </lineage>
</organism>
<evidence type="ECO:0000313" key="9">
    <source>
        <dbReference type="EMBL" id="CCM00269.1"/>
    </source>
</evidence>
<evidence type="ECO:0000259" key="8">
    <source>
        <dbReference type="PROSITE" id="PS50059"/>
    </source>
</evidence>
<dbReference type="InterPro" id="IPR041232">
    <property type="entry name" value="NPL"/>
</dbReference>
<dbReference type="EC" id="5.2.1.8" evidence="5"/>
<proteinExistence type="inferred from homology"/>
<dbReference type="GO" id="GO:0003755">
    <property type="term" value="F:peptidyl-prolyl cis-trans isomerase activity"/>
    <property type="evidence" value="ECO:0007669"/>
    <property type="project" value="UniProtKB-KW"/>
</dbReference>
<evidence type="ECO:0000256" key="1">
    <source>
        <dbReference type="ARBA" id="ARBA00000971"/>
    </source>
</evidence>
<reference evidence="9 10" key="1">
    <citation type="journal article" date="2012" name="Appl. Environ. Microbiol.">
        <title>Short-read sequencing for genomic analysis of the brown rot fungus Fibroporia radiculosa.</title>
        <authorList>
            <person name="Tang J.D."/>
            <person name="Perkins A.D."/>
            <person name="Sonstegard T.S."/>
            <person name="Schroeder S.G."/>
            <person name="Burgess S.C."/>
            <person name="Diehl S.V."/>
        </authorList>
    </citation>
    <scope>NUCLEOTIDE SEQUENCE [LARGE SCALE GENOMIC DNA]</scope>
    <source>
        <strain evidence="9 10">TFFH 294</strain>
    </source>
</reference>
<dbReference type="Gene3D" id="2.60.120.340">
    <property type="entry name" value="Nucleoplasmin core domain"/>
    <property type="match status" value="1"/>
</dbReference>
<dbReference type="InterPro" id="IPR001179">
    <property type="entry name" value="PPIase_FKBP_dom"/>
</dbReference>
<keyword evidence="3 5" id="KW-0697">Rotamase</keyword>
<feature type="compositionally biased region" description="Acidic residues" evidence="7">
    <location>
        <begin position="57"/>
        <end position="74"/>
    </location>
</feature>
<evidence type="ECO:0000256" key="5">
    <source>
        <dbReference type="PIRNR" id="PIRNR001473"/>
    </source>
</evidence>
<dbReference type="GO" id="GO:0005634">
    <property type="term" value="C:nucleus"/>
    <property type="evidence" value="ECO:0007669"/>
    <property type="project" value="UniProtKB-ARBA"/>
</dbReference>
<dbReference type="GeneID" id="24095180"/>
<keyword evidence="10" id="KW-1185">Reference proteome</keyword>
<accession>J4H1S2</accession>
<evidence type="ECO:0000313" key="10">
    <source>
        <dbReference type="Proteomes" id="UP000006352"/>
    </source>
</evidence>
<dbReference type="FunCoup" id="J4H1S2">
    <property type="interactions" value="42"/>
</dbReference>
<evidence type="ECO:0000256" key="7">
    <source>
        <dbReference type="SAM" id="MobiDB-lite"/>
    </source>
</evidence>
<gene>
    <name evidence="9" type="ORF">FIBRA_02299</name>
</gene>
<evidence type="ECO:0000256" key="3">
    <source>
        <dbReference type="ARBA" id="ARBA00023110"/>
    </source>
</evidence>
<dbReference type="PIRSF" id="PIRSF001473">
    <property type="entry name" value="FK506-bp_FPR3"/>
    <property type="match status" value="1"/>
</dbReference>
<dbReference type="Proteomes" id="UP000006352">
    <property type="component" value="Unassembled WGS sequence"/>
</dbReference>
<dbReference type="OrthoDB" id="77911at2759"/>
<evidence type="ECO:0000256" key="4">
    <source>
        <dbReference type="ARBA" id="ARBA00023235"/>
    </source>
</evidence>
<dbReference type="EMBL" id="HE796975">
    <property type="protein sequence ID" value="CCM00269.1"/>
    <property type="molecule type" value="Genomic_DNA"/>
</dbReference>
<dbReference type="FunFam" id="3.10.50.40:FF:000006">
    <property type="entry name" value="Peptidyl-prolyl cis-trans isomerase"/>
    <property type="match status" value="1"/>
</dbReference>
<evidence type="ECO:0000256" key="6">
    <source>
        <dbReference type="PROSITE-ProRule" id="PRU00277"/>
    </source>
</evidence>
<dbReference type="HOGENOM" id="CLU_022297_3_0_1"/>